<dbReference type="GO" id="GO:0001666">
    <property type="term" value="P:response to hypoxia"/>
    <property type="evidence" value="ECO:0000318"/>
    <property type="project" value="GO_Central"/>
</dbReference>
<organism evidence="10 12">
    <name type="scientific">Branchiostoma floridae</name>
    <name type="common">Florida lancelet</name>
    <name type="synonym">Amphioxus</name>
    <dbReference type="NCBI Taxonomy" id="7739"/>
    <lineage>
        <taxon>Eukaryota</taxon>
        <taxon>Metazoa</taxon>
        <taxon>Chordata</taxon>
        <taxon>Cephalochordata</taxon>
        <taxon>Leptocardii</taxon>
        <taxon>Amphioxiformes</taxon>
        <taxon>Branchiostomatidae</taxon>
        <taxon>Branchiostoma</taxon>
    </lineage>
</organism>
<dbReference type="InterPro" id="IPR012292">
    <property type="entry name" value="Globin/Proto"/>
</dbReference>
<dbReference type="PRINTS" id="PR01907">
    <property type="entry name" value="WORMGLOBIN"/>
</dbReference>
<dbReference type="GeneID" id="118403510"/>
<dbReference type="KEGG" id="bfo:118403510"/>
<dbReference type="InterPro" id="IPR009050">
    <property type="entry name" value="Globin-like_sf"/>
</dbReference>
<feature type="region of interest" description="Disordered" evidence="8">
    <location>
        <begin position="1"/>
        <end position="27"/>
    </location>
</feature>
<dbReference type="RefSeq" id="XP_035659288.1">
    <property type="nucleotide sequence ID" value="XM_035803395.1"/>
</dbReference>
<dbReference type="GO" id="GO:0046872">
    <property type="term" value="F:metal ion binding"/>
    <property type="evidence" value="ECO:0007669"/>
    <property type="project" value="UniProtKB-KW"/>
</dbReference>
<dbReference type="PROSITE" id="PS01033">
    <property type="entry name" value="GLOBIN"/>
    <property type="match status" value="1"/>
</dbReference>
<name>A0A9J7KGQ7_BRAFL</name>
<dbReference type="RefSeq" id="XP_035658499.1">
    <property type="nucleotide sequence ID" value="XM_035802606.1"/>
</dbReference>
<dbReference type="CDD" id="cd01040">
    <property type="entry name" value="Mb-like"/>
    <property type="match status" value="1"/>
</dbReference>
<keyword evidence="10" id="KW-1185">Reference proteome</keyword>
<sequence>MGTIADGEGTELNGYGGEKEPGGGHGGPLTQEQVHGIKETWAILAQDPVERGVDLFMKIFEEDPDLKKLFYFADDGRELSREDQRMRSHGERVMEAVGGAVDSLGDLTAVVPVLTELGALHHKYGVQPSYFDTVGAALIYILETNLGDKLTPSIRQGWVLVYGIVGATMKKGMQQAMDHQNMAKTRP</sequence>
<dbReference type="OMA" id="GRKLMAM"/>
<dbReference type="Gene3D" id="1.10.490.10">
    <property type="entry name" value="Globins"/>
    <property type="match status" value="1"/>
</dbReference>
<dbReference type="OrthoDB" id="436496at2759"/>
<reference evidence="10" key="1">
    <citation type="journal article" date="2020" name="Nat. Ecol. Evol.">
        <title>Deeply conserved synteny resolves early events in vertebrate evolution.</title>
        <authorList>
            <person name="Simakov O."/>
            <person name="Marletaz F."/>
            <person name="Yue J.X."/>
            <person name="O'Connell B."/>
            <person name="Jenkins J."/>
            <person name="Brandt A."/>
            <person name="Calef R."/>
            <person name="Tung C.H."/>
            <person name="Huang T.K."/>
            <person name="Schmutz J."/>
            <person name="Satoh N."/>
            <person name="Yu J.K."/>
            <person name="Putnam N.H."/>
            <person name="Green R.E."/>
            <person name="Rokhsar D.S."/>
        </authorList>
    </citation>
    <scope>NUCLEOTIDE SEQUENCE [LARGE SCALE GENOMIC DNA]</scope>
    <source>
        <strain evidence="10">S238N-H82</strain>
    </source>
</reference>
<keyword evidence="6" id="KW-0408">Iron</keyword>
<evidence type="ECO:0000256" key="7">
    <source>
        <dbReference type="RuleBase" id="RU000356"/>
    </source>
</evidence>
<reference evidence="11 12" key="2">
    <citation type="submission" date="2025-04" db="UniProtKB">
        <authorList>
            <consortium name="RefSeq"/>
        </authorList>
    </citation>
    <scope>IDENTIFICATION</scope>
</reference>
<dbReference type="Pfam" id="PF00042">
    <property type="entry name" value="Globin"/>
    <property type="match status" value="1"/>
</dbReference>
<evidence type="ECO:0000256" key="6">
    <source>
        <dbReference type="ARBA" id="ARBA00023004"/>
    </source>
</evidence>
<gene>
    <name evidence="11 12" type="primary">LOC118403510</name>
</gene>
<dbReference type="PANTHER" id="PTHR46458:SF1">
    <property type="entry name" value="GEO09476P1"/>
    <property type="match status" value="1"/>
</dbReference>
<dbReference type="SUPFAM" id="SSF46458">
    <property type="entry name" value="Globin-like"/>
    <property type="match status" value="1"/>
</dbReference>
<evidence type="ECO:0000256" key="8">
    <source>
        <dbReference type="SAM" id="MobiDB-lite"/>
    </source>
</evidence>
<dbReference type="GO" id="GO:0019825">
    <property type="term" value="F:oxygen binding"/>
    <property type="evidence" value="ECO:0000318"/>
    <property type="project" value="GO_Central"/>
</dbReference>
<dbReference type="InterPro" id="IPR044399">
    <property type="entry name" value="Mb-like_M"/>
</dbReference>
<keyword evidence="3 7" id="KW-0349">Heme</keyword>
<evidence type="ECO:0000256" key="1">
    <source>
        <dbReference type="ARBA" id="ARBA00008705"/>
    </source>
</evidence>
<evidence type="ECO:0000256" key="5">
    <source>
        <dbReference type="ARBA" id="ARBA00022723"/>
    </source>
</evidence>
<keyword evidence="2 7" id="KW-0813">Transport</keyword>
<evidence type="ECO:0000256" key="3">
    <source>
        <dbReference type="ARBA" id="ARBA00022617"/>
    </source>
</evidence>
<feature type="domain" description="Globin" evidence="9">
    <location>
        <begin position="28"/>
        <end position="174"/>
    </location>
</feature>
<keyword evidence="4 7" id="KW-0561">Oxygen transport</keyword>
<dbReference type="InterPro" id="IPR000971">
    <property type="entry name" value="Globin"/>
</dbReference>
<dbReference type="PANTHER" id="PTHR46458">
    <property type="entry name" value="BLR2807 PROTEIN"/>
    <property type="match status" value="1"/>
</dbReference>
<evidence type="ECO:0000259" key="9">
    <source>
        <dbReference type="PROSITE" id="PS01033"/>
    </source>
</evidence>
<dbReference type="AlphaFoldDB" id="A0A9J7KGQ7"/>
<evidence type="ECO:0000256" key="2">
    <source>
        <dbReference type="ARBA" id="ARBA00022448"/>
    </source>
</evidence>
<dbReference type="GO" id="GO:0005344">
    <property type="term" value="F:oxygen carrier activity"/>
    <property type="evidence" value="ECO:0000318"/>
    <property type="project" value="GO_Central"/>
</dbReference>
<keyword evidence="5" id="KW-0479">Metal-binding</keyword>
<evidence type="ECO:0000313" key="11">
    <source>
        <dbReference type="RefSeq" id="XP_035658499.1"/>
    </source>
</evidence>
<dbReference type="GO" id="GO:0015671">
    <property type="term" value="P:oxygen transport"/>
    <property type="evidence" value="ECO:0000318"/>
    <property type="project" value="GO_Central"/>
</dbReference>
<dbReference type="InterPro" id="IPR050532">
    <property type="entry name" value="Globin-like_OT"/>
</dbReference>
<proteinExistence type="inferred from homology"/>
<evidence type="ECO:0000256" key="4">
    <source>
        <dbReference type="ARBA" id="ARBA00022621"/>
    </source>
</evidence>
<evidence type="ECO:0000313" key="12">
    <source>
        <dbReference type="RefSeq" id="XP_035659288.1"/>
    </source>
</evidence>
<dbReference type="GO" id="GO:0020037">
    <property type="term" value="F:heme binding"/>
    <property type="evidence" value="ECO:0007669"/>
    <property type="project" value="InterPro"/>
</dbReference>
<comment type="similarity">
    <text evidence="1 7">Belongs to the globin family.</text>
</comment>
<accession>A0A9J7KGQ7</accession>
<evidence type="ECO:0000313" key="10">
    <source>
        <dbReference type="Proteomes" id="UP000001554"/>
    </source>
</evidence>
<dbReference type="Proteomes" id="UP000001554">
    <property type="component" value="Chromosome 1"/>
</dbReference>
<protein>
    <submittedName>
        <fullName evidence="11 12">Neuroglobin-like</fullName>
    </submittedName>
</protein>